<dbReference type="Gene3D" id="3.10.450.40">
    <property type="match status" value="1"/>
</dbReference>
<name>A0A702KVU6_SALER</name>
<evidence type="ECO:0000313" key="2">
    <source>
        <dbReference type="EMBL" id="HAC6950948.1"/>
    </source>
</evidence>
<gene>
    <name evidence="2" type="ORF">G0D74_04335</name>
</gene>
<evidence type="ECO:0000259" key="1">
    <source>
        <dbReference type="Pfam" id="PF04965"/>
    </source>
</evidence>
<organism evidence="2">
    <name type="scientific">Salmonella enterica subsp. salamae</name>
    <dbReference type="NCBI Taxonomy" id="59202"/>
    <lineage>
        <taxon>Bacteria</taxon>
        <taxon>Pseudomonadati</taxon>
        <taxon>Pseudomonadota</taxon>
        <taxon>Gammaproteobacteria</taxon>
        <taxon>Enterobacterales</taxon>
        <taxon>Enterobacteriaceae</taxon>
        <taxon>Salmonella</taxon>
    </lineage>
</organism>
<reference evidence="2" key="2">
    <citation type="submission" date="2018-07" db="EMBL/GenBank/DDBJ databases">
        <authorList>
            <consortium name="NCBI Pathogen Detection Project"/>
        </authorList>
    </citation>
    <scope>NUCLEOTIDE SEQUENCE</scope>
    <source>
        <strain evidence="2">12-2127</strain>
    </source>
</reference>
<protein>
    <submittedName>
        <fullName evidence="2">Baseplate assembly protein</fullName>
    </submittedName>
</protein>
<accession>A0A702KVU6</accession>
<sequence length="118" mass="13353">MIGIDATTGRHLHGADHLRQSVTDILMTPSGTRVLLRDYGSDLFRLVDNPQDDFLRVRIVRATATALEKWEPRFTIRRVEVTWIARGQFALTLVGTNNETRETLRLEGIKIGNTTGNH</sequence>
<proteinExistence type="predicted"/>
<comment type="caution">
    <text evidence="2">The sequence shown here is derived from an EMBL/GenBank/DDBJ whole genome shotgun (WGS) entry which is preliminary data.</text>
</comment>
<dbReference type="Pfam" id="PF04965">
    <property type="entry name" value="GPW_gp25"/>
    <property type="match status" value="1"/>
</dbReference>
<dbReference type="EMBL" id="DAAMJT010000004">
    <property type="protein sequence ID" value="HAC6950948.1"/>
    <property type="molecule type" value="Genomic_DNA"/>
</dbReference>
<reference evidence="2" key="1">
    <citation type="journal article" date="2018" name="Genome Biol.">
        <title>SKESA: strategic k-mer extension for scrupulous assemblies.</title>
        <authorList>
            <person name="Souvorov A."/>
            <person name="Agarwala R."/>
            <person name="Lipman D.J."/>
        </authorList>
    </citation>
    <scope>NUCLEOTIDE SEQUENCE</scope>
    <source>
        <strain evidence="2">12-2127</strain>
    </source>
</reference>
<dbReference type="InterPro" id="IPR007048">
    <property type="entry name" value="IraD/Gp25-like"/>
</dbReference>
<feature type="domain" description="IraD/Gp25-like" evidence="1">
    <location>
        <begin position="14"/>
        <end position="81"/>
    </location>
</feature>
<dbReference type="AlphaFoldDB" id="A0A702KVU6"/>
<dbReference type="SUPFAM" id="SSF160719">
    <property type="entry name" value="gpW/gp25-like"/>
    <property type="match status" value="1"/>
</dbReference>